<comment type="subunit">
    <text evidence="6">Homodimer.</text>
</comment>
<comment type="cofactor">
    <cofactor evidence="6">
        <name>FMN</name>
        <dbReference type="ChEBI" id="CHEBI:58210"/>
    </cofactor>
    <text evidence="6">Binds 1 FMN per subunit.</text>
</comment>
<comment type="caution">
    <text evidence="8">The sequence shown here is derived from an EMBL/GenBank/DDBJ whole genome shotgun (WGS) entry which is preliminary data.</text>
</comment>
<dbReference type="Gene3D" id="3.40.50.360">
    <property type="match status" value="1"/>
</dbReference>
<feature type="domain" description="Flavodoxin-like fold" evidence="7">
    <location>
        <begin position="3"/>
        <end position="203"/>
    </location>
</feature>
<dbReference type="SUPFAM" id="SSF52218">
    <property type="entry name" value="Flavoproteins"/>
    <property type="match status" value="1"/>
</dbReference>
<comment type="similarity">
    <text evidence="6">Belongs to the azoreductase type 1 family.</text>
</comment>
<evidence type="ECO:0000259" key="7">
    <source>
        <dbReference type="Pfam" id="PF02525"/>
    </source>
</evidence>
<comment type="catalytic activity">
    <reaction evidence="5">
        <text>N,N-dimethyl-1,4-phenylenediamine + anthranilate + 2 NAD(+) = 2-(4-dimethylaminophenyl)diazenylbenzoate + 2 NADH + 2 H(+)</text>
        <dbReference type="Rhea" id="RHEA:55872"/>
        <dbReference type="ChEBI" id="CHEBI:15378"/>
        <dbReference type="ChEBI" id="CHEBI:15783"/>
        <dbReference type="ChEBI" id="CHEBI:16567"/>
        <dbReference type="ChEBI" id="CHEBI:57540"/>
        <dbReference type="ChEBI" id="CHEBI:57945"/>
        <dbReference type="ChEBI" id="CHEBI:71579"/>
        <dbReference type="EC" id="1.7.1.17"/>
    </reaction>
    <physiologicalReaction direction="right-to-left" evidence="5">
        <dbReference type="Rhea" id="RHEA:55874"/>
    </physiologicalReaction>
</comment>
<accession>A0A0V8GKY9</accession>
<dbReference type="Proteomes" id="UP000053797">
    <property type="component" value="Unassembled WGS sequence"/>
</dbReference>
<dbReference type="InterPro" id="IPR023048">
    <property type="entry name" value="NADH:quinone_OxRdtase_FMN_depd"/>
</dbReference>
<evidence type="ECO:0000313" key="8">
    <source>
        <dbReference type="EMBL" id="KSU50783.1"/>
    </source>
</evidence>
<comment type="function">
    <text evidence="6">Also exhibits azoreductase activity. Catalyzes the reductive cleavage of the azo bond in aromatic azo compounds to the corresponding amines.</text>
</comment>
<dbReference type="PANTHER" id="PTHR43741:SF4">
    <property type="entry name" value="FMN-DEPENDENT NADH:QUINONE OXIDOREDUCTASE"/>
    <property type="match status" value="1"/>
</dbReference>
<evidence type="ECO:0000256" key="1">
    <source>
        <dbReference type="ARBA" id="ARBA00022630"/>
    </source>
</evidence>
<dbReference type="GO" id="GO:0016652">
    <property type="term" value="F:oxidoreductase activity, acting on NAD(P)H as acceptor"/>
    <property type="evidence" value="ECO:0007669"/>
    <property type="project" value="UniProtKB-UniRule"/>
</dbReference>
<dbReference type="HAMAP" id="MF_01216">
    <property type="entry name" value="Azoreductase_type1"/>
    <property type="match status" value="1"/>
</dbReference>
<protein>
    <recommendedName>
        <fullName evidence="6">FMN dependent NADH:quinone oxidoreductase</fullName>
        <ecNumber evidence="6">1.6.5.-</ecNumber>
    </recommendedName>
    <alternativeName>
        <fullName evidence="6">Azo-dye reductase</fullName>
    </alternativeName>
    <alternativeName>
        <fullName evidence="6">FMN-dependent NADH-azo compound oxidoreductase</fullName>
    </alternativeName>
    <alternativeName>
        <fullName evidence="6">FMN-dependent NADH-azoreductase</fullName>
        <ecNumber evidence="6">1.7.1.17</ecNumber>
    </alternativeName>
</protein>
<feature type="binding site" evidence="6">
    <location>
        <begin position="100"/>
        <end position="103"/>
    </location>
    <ligand>
        <name>FMN</name>
        <dbReference type="ChEBI" id="CHEBI:58210"/>
    </ligand>
</feature>
<dbReference type="OrthoDB" id="9805013at2"/>
<evidence type="ECO:0000256" key="5">
    <source>
        <dbReference type="ARBA" id="ARBA00048542"/>
    </source>
</evidence>
<keyword evidence="2 6" id="KW-0288">FMN</keyword>
<dbReference type="GO" id="GO:0016655">
    <property type="term" value="F:oxidoreductase activity, acting on NAD(P)H, quinone or similar compound as acceptor"/>
    <property type="evidence" value="ECO:0007669"/>
    <property type="project" value="InterPro"/>
</dbReference>
<dbReference type="RefSeq" id="WP_058264851.1">
    <property type="nucleotide sequence ID" value="NZ_FMYN01000001.1"/>
</dbReference>
<dbReference type="GO" id="GO:0010181">
    <property type="term" value="F:FMN binding"/>
    <property type="evidence" value="ECO:0007669"/>
    <property type="project" value="UniProtKB-UniRule"/>
</dbReference>
<evidence type="ECO:0000256" key="3">
    <source>
        <dbReference type="ARBA" id="ARBA00023002"/>
    </source>
</evidence>
<dbReference type="EC" id="1.7.1.17" evidence="6"/>
<evidence type="ECO:0000256" key="6">
    <source>
        <dbReference type="HAMAP-Rule" id="MF_01216"/>
    </source>
</evidence>
<comment type="caution">
    <text evidence="6">Lacks conserved residue(s) required for the propagation of feature annotation.</text>
</comment>
<proteinExistence type="inferred from homology"/>
<gene>
    <name evidence="6" type="primary">azoR</name>
    <name evidence="8" type="ORF">AS033_05225</name>
</gene>
<dbReference type="InterPro" id="IPR003680">
    <property type="entry name" value="Flavodoxin_fold"/>
</dbReference>
<dbReference type="Pfam" id="PF02525">
    <property type="entry name" value="Flavodoxin_2"/>
    <property type="match status" value="1"/>
</dbReference>
<keyword evidence="4 6" id="KW-0520">NAD</keyword>
<evidence type="ECO:0000313" key="9">
    <source>
        <dbReference type="Proteomes" id="UP000053797"/>
    </source>
</evidence>
<reference evidence="8 9" key="1">
    <citation type="journal article" date="2015" name="Int. J. Syst. Evol. Microbiol.">
        <title>Exiguobacterium enclense sp. nov., isolated from sediment.</title>
        <authorList>
            <person name="Dastager S.G."/>
            <person name="Mawlankar R."/>
            <person name="Sonalkar V.V."/>
            <person name="Thorat M.N."/>
            <person name="Mual P."/>
            <person name="Verma A."/>
            <person name="Krishnamurthi S."/>
            <person name="Tang S.K."/>
            <person name="Li W.J."/>
        </authorList>
    </citation>
    <scope>NUCLEOTIDE SEQUENCE [LARGE SCALE GENOMIC DNA]</scope>
    <source>
        <strain evidence="8 9">NIO-1109</strain>
    </source>
</reference>
<comment type="function">
    <text evidence="6">Quinone reductase that provides resistance to thiol-specific stress caused by electrophilic quinones.</text>
</comment>
<keyword evidence="3 6" id="KW-0560">Oxidoreductase</keyword>
<dbReference type="InterPro" id="IPR050104">
    <property type="entry name" value="FMN-dep_NADH:Q_OxRdtase_AzoR1"/>
</dbReference>
<dbReference type="InterPro" id="IPR029039">
    <property type="entry name" value="Flavoprotein-like_sf"/>
</dbReference>
<comment type="catalytic activity">
    <reaction evidence="6">
        <text>2 a quinone + NADH + H(+) = 2 a 1,4-benzosemiquinone + NAD(+)</text>
        <dbReference type="Rhea" id="RHEA:65952"/>
        <dbReference type="ChEBI" id="CHEBI:15378"/>
        <dbReference type="ChEBI" id="CHEBI:57540"/>
        <dbReference type="ChEBI" id="CHEBI:57945"/>
        <dbReference type="ChEBI" id="CHEBI:132124"/>
        <dbReference type="ChEBI" id="CHEBI:134225"/>
    </reaction>
</comment>
<evidence type="ECO:0000256" key="4">
    <source>
        <dbReference type="ARBA" id="ARBA00023027"/>
    </source>
</evidence>
<organism evidence="8 9">
    <name type="scientific">Exiguobacterium indicum</name>
    <dbReference type="NCBI Taxonomy" id="296995"/>
    <lineage>
        <taxon>Bacteria</taxon>
        <taxon>Bacillati</taxon>
        <taxon>Bacillota</taxon>
        <taxon>Bacilli</taxon>
        <taxon>Bacillales</taxon>
        <taxon>Bacillales Family XII. Incertae Sedis</taxon>
        <taxon>Exiguobacterium</taxon>
    </lineage>
</organism>
<dbReference type="EC" id="1.6.5.-" evidence="6"/>
<sequence>MSHLLFIEANDSTHQKKGISSELNDAFLNAYREHHPGDTITVLNLFEERLPFFDLKLANAAGRLFKGEELTGDDGIHAQRLQEYLNGFLDADKVVFSFPMWNLTVPAPLHNYMDYLAQAGQTFRYTAEGSIGLVENKQVLLIHSRGGDYSTKEKAPSEHAVRYMLDLLAFFGIDDVSTVILEGHQQYPDRASELIEQALLACKKTGERF</sequence>
<feature type="binding site" evidence="6">
    <location>
        <begin position="144"/>
        <end position="147"/>
    </location>
    <ligand>
        <name>FMN</name>
        <dbReference type="ChEBI" id="CHEBI:58210"/>
    </ligand>
</feature>
<keyword evidence="1 6" id="KW-0285">Flavoprotein</keyword>
<dbReference type="EMBL" id="LNQL01000001">
    <property type="protein sequence ID" value="KSU50783.1"/>
    <property type="molecule type" value="Genomic_DNA"/>
</dbReference>
<evidence type="ECO:0000256" key="2">
    <source>
        <dbReference type="ARBA" id="ARBA00022643"/>
    </source>
</evidence>
<dbReference type="AlphaFoldDB" id="A0A0V8GKY9"/>
<dbReference type="GO" id="GO:0009055">
    <property type="term" value="F:electron transfer activity"/>
    <property type="evidence" value="ECO:0007669"/>
    <property type="project" value="UniProtKB-UniRule"/>
</dbReference>
<name>A0A0V8GKY9_9BACL</name>
<dbReference type="PANTHER" id="PTHR43741">
    <property type="entry name" value="FMN-DEPENDENT NADH-AZOREDUCTASE 1"/>
    <property type="match status" value="1"/>
</dbReference>
<dbReference type="NCBIfam" id="NF010075">
    <property type="entry name" value="PRK13556.1"/>
    <property type="match status" value="1"/>
</dbReference>